<keyword evidence="1" id="KW-0472">Membrane</keyword>
<keyword evidence="4" id="KW-1185">Reference proteome</keyword>
<dbReference type="RefSeq" id="WP_184334560.1">
    <property type="nucleotide sequence ID" value="NZ_JACHHZ010000005.1"/>
</dbReference>
<feature type="transmembrane region" description="Helical" evidence="1">
    <location>
        <begin position="20"/>
        <end position="37"/>
    </location>
</feature>
<feature type="transmembrane region" description="Helical" evidence="1">
    <location>
        <begin position="171"/>
        <end position="191"/>
    </location>
</feature>
<protein>
    <recommendedName>
        <fullName evidence="2">Potassium channel domain-containing protein</fullName>
    </recommendedName>
</protein>
<name>A0A841HPQ9_9GAMM</name>
<feature type="transmembrane region" description="Helical" evidence="1">
    <location>
        <begin position="128"/>
        <end position="149"/>
    </location>
</feature>
<dbReference type="AlphaFoldDB" id="A0A841HPQ9"/>
<dbReference type="InterPro" id="IPR013099">
    <property type="entry name" value="K_chnl_dom"/>
</dbReference>
<evidence type="ECO:0000259" key="2">
    <source>
        <dbReference type="Pfam" id="PF07885"/>
    </source>
</evidence>
<evidence type="ECO:0000256" key="1">
    <source>
        <dbReference type="SAM" id="Phobius"/>
    </source>
</evidence>
<gene>
    <name evidence="3" type="ORF">HNQ60_004047</name>
</gene>
<dbReference type="Proteomes" id="UP000588068">
    <property type="component" value="Unassembled WGS sequence"/>
</dbReference>
<keyword evidence="1" id="KW-1133">Transmembrane helix</keyword>
<evidence type="ECO:0000313" key="3">
    <source>
        <dbReference type="EMBL" id="MBB6095157.1"/>
    </source>
</evidence>
<evidence type="ECO:0000313" key="4">
    <source>
        <dbReference type="Proteomes" id="UP000588068"/>
    </source>
</evidence>
<organism evidence="3 4">
    <name type="scientific">Povalibacter uvarum</name>
    <dbReference type="NCBI Taxonomy" id="732238"/>
    <lineage>
        <taxon>Bacteria</taxon>
        <taxon>Pseudomonadati</taxon>
        <taxon>Pseudomonadota</taxon>
        <taxon>Gammaproteobacteria</taxon>
        <taxon>Steroidobacterales</taxon>
        <taxon>Steroidobacteraceae</taxon>
        <taxon>Povalibacter</taxon>
    </lineage>
</organism>
<accession>A0A841HPQ9</accession>
<feature type="transmembrane region" description="Helical" evidence="1">
    <location>
        <begin position="203"/>
        <end position="223"/>
    </location>
</feature>
<keyword evidence="1" id="KW-0812">Transmembrane</keyword>
<reference evidence="3 4" key="1">
    <citation type="submission" date="2020-08" db="EMBL/GenBank/DDBJ databases">
        <title>Genomic Encyclopedia of Type Strains, Phase IV (KMG-IV): sequencing the most valuable type-strain genomes for metagenomic binning, comparative biology and taxonomic classification.</title>
        <authorList>
            <person name="Goeker M."/>
        </authorList>
    </citation>
    <scope>NUCLEOTIDE SEQUENCE [LARGE SCALE GENOMIC DNA]</scope>
    <source>
        <strain evidence="3 4">DSM 26723</strain>
    </source>
</reference>
<dbReference type="Pfam" id="PF07885">
    <property type="entry name" value="Ion_trans_2"/>
    <property type="match status" value="1"/>
</dbReference>
<dbReference type="SUPFAM" id="SSF81324">
    <property type="entry name" value="Voltage-gated potassium channels"/>
    <property type="match status" value="1"/>
</dbReference>
<comment type="caution">
    <text evidence="3">The sequence shown here is derived from an EMBL/GenBank/DDBJ whole genome shotgun (WGS) entry which is preliminary data.</text>
</comment>
<sequence>MKLSIDLTRNTLGRLFLQRCFYLFISLLAFIAAAPFIDDSPHGVLVRNAINIFIIVSAVAAVGRSTGSFIIIVLLAAPAMLLRWLSFTTDDSNYFDVALRMNAAMYAAAIAFLMRYVFDREVMDSDRLWGAAACFLLLGVLWCFLYAIVDRMVPDAYLIRGSAGALDLTDLVYFSFSTLTTTGFGDIVPIARIAKVASVLEAVIGQLFLAILIARLVGVYPVGRGNHQNGAVS</sequence>
<proteinExistence type="predicted"/>
<feature type="transmembrane region" description="Helical" evidence="1">
    <location>
        <begin position="69"/>
        <end position="85"/>
    </location>
</feature>
<feature type="transmembrane region" description="Helical" evidence="1">
    <location>
        <begin position="97"/>
        <end position="116"/>
    </location>
</feature>
<feature type="domain" description="Potassium channel" evidence="2">
    <location>
        <begin position="163"/>
        <end position="217"/>
    </location>
</feature>
<feature type="transmembrane region" description="Helical" evidence="1">
    <location>
        <begin position="43"/>
        <end position="62"/>
    </location>
</feature>
<dbReference type="EMBL" id="JACHHZ010000005">
    <property type="protein sequence ID" value="MBB6095157.1"/>
    <property type="molecule type" value="Genomic_DNA"/>
</dbReference>
<dbReference type="Gene3D" id="1.10.287.70">
    <property type="match status" value="1"/>
</dbReference>